<evidence type="ECO:0008006" key="4">
    <source>
        <dbReference type="Google" id="ProtNLM"/>
    </source>
</evidence>
<feature type="chain" id="PRO_5020573251" description="Outer membrane protein with beta-barrel domain" evidence="1">
    <location>
        <begin position="26"/>
        <end position="203"/>
    </location>
</feature>
<sequence>MKQSKLLVLALAGLVLSFAAVPVRAQKALHNDDAALSFFGQFSNSVNGNGISLHSGDSLGVQGAFRHTYHWWLGYEANYGYTRFSEYYSTHVYSFQHNLHEIGGAYLVQAPSSFAGLHPFATGGVSVLIFSPTLNGGQQAPWQARPAVTFGAGVNHPILRSNFGVRAQYRALFYKAPDFGEASLNTGSFRMTSEPTIGFYLKF</sequence>
<feature type="signal peptide" evidence="1">
    <location>
        <begin position="1"/>
        <end position="25"/>
    </location>
</feature>
<dbReference type="AlphaFoldDB" id="A0A4V2PV21"/>
<proteinExistence type="predicted"/>
<dbReference type="InterPro" id="IPR011250">
    <property type="entry name" value="OMP/PagP_B-barrel"/>
</dbReference>
<evidence type="ECO:0000256" key="1">
    <source>
        <dbReference type="SAM" id="SignalP"/>
    </source>
</evidence>
<keyword evidence="3" id="KW-1185">Reference proteome</keyword>
<keyword evidence="1" id="KW-0732">Signal</keyword>
<evidence type="ECO:0000313" key="2">
    <source>
        <dbReference type="EMBL" id="TCK72651.1"/>
    </source>
</evidence>
<accession>A0A4V2PV21</accession>
<dbReference type="OrthoDB" id="122222at2"/>
<gene>
    <name evidence="2" type="ORF">C7378_2237</name>
</gene>
<dbReference type="RefSeq" id="WP_131996282.1">
    <property type="nucleotide sequence ID" value="NZ_SMGK01000003.1"/>
</dbReference>
<comment type="caution">
    <text evidence="2">The sequence shown here is derived from an EMBL/GenBank/DDBJ whole genome shotgun (WGS) entry which is preliminary data.</text>
</comment>
<dbReference type="SUPFAM" id="SSF56925">
    <property type="entry name" value="OMPA-like"/>
    <property type="match status" value="1"/>
</dbReference>
<evidence type="ECO:0000313" key="3">
    <source>
        <dbReference type="Proteomes" id="UP000295210"/>
    </source>
</evidence>
<dbReference type="EMBL" id="SMGK01000003">
    <property type="protein sequence ID" value="TCK72651.1"/>
    <property type="molecule type" value="Genomic_DNA"/>
</dbReference>
<organism evidence="2 3">
    <name type="scientific">Acidipila rosea</name>
    <dbReference type="NCBI Taxonomy" id="768535"/>
    <lineage>
        <taxon>Bacteria</taxon>
        <taxon>Pseudomonadati</taxon>
        <taxon>Acidobacteriota</taxon>
        <taxon>Terriglobia</taxon>
        <taxon>Terriglobales</taxon>
        <taxon>Acidobacteriaceae</taxon>
        <taxon>Acidipila</taxon>
    </lineage>
</organism>
<name>A0A4V2PV21_9BACT</name>
<protein>
    <recommendedName>
        <fullName evidence="4">Outer membrane protein with beta-barrel domain</fullName>
    </recommendedName>
</protein>
<reference evidence="2 3" key="1">
    <citation type="submission" date="2019-03" db="EMBL/GenBank/DDBJ databases">
        <title>Genomic Encyclopedia of Type Strains, Phase IV (KMG-IV): sequencing the most valuable type-strain genomes for metagenomic binning, comparative biology and taxonomic classification.</title>
        <authorList>
            <person name="Goeker M."/>
        </authorList>
    </citation>
    <scope>NUCLEOTIDE SEQUENCE [LARGE SCALE GENOMIC DNA]</scope>
    <source>
        <strain evidence="2 3">DSM 103428</strain>
    </source>
</reference>
<dbReference type="Proteomes" id="UP000295210">
    <property type="component" value="Unassembled WGS sequence"/>
</dbReference>